<dbReference type="RefSeq" id="WP_104828432.1">
    <property type="nucleotide sequence ID" value="NZ_PJCH01000001.1"/>
</dbReference>
<dbReference type="EMBL" id="PJCH01000001">
    <property type="protein sequence ID" value="PQA89730.1"/>
    <property type="molecule type" value="Genomic_DNA"/>
</dbReference>
<reference evidence="2 3" key="1">
    <citation type="submission" date="2017-12" db="EMBL/GenBank/DDBJ databases">
        <authorList>
            <person name="Hurst M.R.H."/>
        </authorList>
    </citation>
    <scope>NUCLEOTIDE SEQUENCE [LARGE SCALE GENOMIC DNA]</scope>
    <source>
        <strain evidence="2 3">SY-3-19</strain>
    </source>
</reference>
<sequence length="213" mass="23532">MTENARSNQMVPLPIVFLGLSLTAEEGRHLLHADYRRPIEKGDLDAISPPATVLIIDGVLEDRRLPPSEAVRALERGVRLYGAASTGALLAIELLRDGMVGMGRVFKFLHRFPGDREDLVALLYLEKKQQPVTVPLINIIFACIDAGMTPPQLKKLMRLLTSIPLHKRTWATIETACSASGLTLPHSIRTFDVKKEDASSLLDSFREEVSSPV</sequence>
<protein>
    <recommendedName>
        <fullName evidence="1">TfuA-like core domain-containing protein</fullName>
    </recommendedName>
</protein>
<dbReference type="Proteomes" id="UP000239504">
    <property type="component" value="Unassembled WGS sequence"/>
</dbReference>
<organism evidence="2 3">
    <name type="scientific">Hyphococcus luteus</name>
    <dbReference type="NCBI Taxonomy" id="2058213"/>
    <lineage>
        <taxon>Bacteria</taxon>
        <taxon>Pseudomonadati</taxon>
        <taxon>Pseudomonadota</taxon>
        <taxon>Alphaproteobacteria</taxon>
        <taxon>Parvularculales</taxon>
        <taxon>Parvularculaceae</taxon>
        <taxon>Hyphococcus</taxon>
    </lineage>
</organism>
<keyword evidence="3" id="KW-1185">Reference proteome</keyword>
<comment type="caution">
    <text evidence="2">The sequence shown here is derived from an EMBL/GenBank/DDBJ whole genome shotgun (WGS) entry which is preliminary data.</text>
</comment>
<gene>
    <name evidence="2" type="ORF">CW354_02420</name>
</gene>
<dbReference type="InterPro" id="IPR012924">
    <property type="entry name" value="TfuA_core"/>
</dbReference>
<dbReference type="OrthoDB" id="118811at2"/>
<evidence type="ECO:0000259" key="1">
    <source>
        <dbReference type="Pfam" id="PF07812"/>
    </source>
</evidence>
<name>A0A2S7KB35_9PROT</name>
<accession>A0A2S7KB35</accession>
<dbReference type="AlphaFoldDB" id="A0A2S7KB35"/>
<proteinExistence type="predicted"/>
<feature type="domain" description="TfuA-like core" evidence="1">
    <location>
        <begin position="65"/>
        <end position="166"/>
    </location>
</feature>
<evidence type="ECO:0000313" key="2">
    <source>
        <dbReference type="EMBL" id="PQA89730.1"/>
    </source>
</evidence>
<evidence type="ECO:0000313" key="3">
    <source>
        <dbReference type="Proteomes" id="UP000239504"/>
    </source>
</evidence>
<dbReference type="Pfam" id="PF07812">
    <property type="entry name" value="TfuA"/>
    <property type="match status" value="1"/>
</dbReference>